<evidence type="ECO:0000313" key="12">
    <source>
        <dbReference type="EMBL" id="TDX52517.1"/>
    </source>
</evidence>
<evidence type="ECO:0000256" key="6">
    <source>
        <dbReference type="ARBA" id="ARBA00023965"/>
    </source>
</evidence>
<dbReference type="InterPro" id="IPR005323">
    <property type="entry name" value="CBM41_pullulanase"/>
</dbReference>
<feature type="chain" id="PRO_5039357008" description="pullulanase" evidence="10">
    <location>
        <begin position="22"/>
        <end position="1190"/>
    </location>
</feature>
<dbReference type="EMBL" id="SOEG01000006">
    <property type="protein sequence ID" value="TDX52517.1"/>
    <property type="molecule type" value="Genomic_DNA"/>
</dbReference>
<dbReference type="CDD" id="cd10315">
    <property type="entry name" value="CBM41_pullulanase"/>
    <property type="match status" value="1"/>
</dbReference>
<dbReference type="PANTHER" id="PTHR43002">
    <property type="entry name" value="GLYCOGEN DEBRANCHING ENZYME"/>
    <property type="match status" value="1"/>
</dbReference>
<evidence type="ECO:0000256" key="1">
    <source>
        <dbReference type="ARBA" id="ARBA00008061"/>
    </source>
</evidence>
<evidence type="ECO:0000313" key="13">
    <source>
        <dbReference type="Proteomes" id="UP000295832"/>
    </source>
</evidence>
<dbReference type="Gene3D" id="2.60.40.1110">
    <property type="match status" value="1"/>
</dbReference>
<dbReference type="InterPro" id="IPR013784">
    <property type="entry name" value="Carb-bd-like_fold"/>
</dbReference>
<keyword evidence="4" id="KW-0106">Calcium</keyword>
<dbReference type="Gene3D" id="2.60.40.1220">
    <property type="match status" value="1"/>
</dbReference>
<dbReference type="GO" id="GO:0030246">
    <property type="term" value="F:carbohydrate binding"/>
    <property type="evidence" value="ECO:0007669"/>
    <property type="project" value="InterPro"/>
</dbReference>
<dbReference type="InterPro" id="IPR017853">
    <property type="entry name" value="GH"/>
</dbReference>
<feature type="domain" description="Glycosyl hydrolase family 13 catalytic" evidence="11">
    <location>
        <begin position="460"/>
        <end position="869"/>
    </location>
</feature>
<dbReference type="SUPFAM" id="SSF51445">
    <property type="entry name" value="(Trans)glycosidases"/>
    <property type="match status" value="1"/>
</dbReference>
<dbReference type="InterPro" id="IPR040806">
    <property type="entry name" value="SpuA_C"/>
</dbReference>
<dbReference type="AlphaFoldDB" id="A0A4R8H0B9"/>
<dbReference type="CDD" id="cd11341">
    <property type="entry name" value="AmyAc_Pullulanase_LD-like"/>
    <property type="match status" value="1"/>
</dbReference>
<dbReference type="GO" id="GO:0005975">
    <property type="term" value="P:carbohydrate metabolic process"/>
    <property type="evidence" value="ECO:0007669"/>
    <property type="project" value="InterPro"/>
</dbReference>
<feature type="signal peptide" evidence="10">
    <location>
        <begin position="1"/>
        <end position="21"/>
    </location>
</feature>
<dbReference type="InterPro" id="IPR004193">
    <property type="entry name" value="Glyco_hydro_13_N"/>
</dbReference>
<evidence type="ECO:0000256" key="8">
    <source>
        <dbReference type="ARBA" id="ARBA00029618"/>
    </source>
</evidence>
<sequence>MKKIFSLLLILTLALGLVACSSDDDGPGKVGNILVSSDNINTDSFSDLDLDLSTAIVTVAGKEGSLDTAIKNVEAGNYTLRVSIVDGTKEYYGETEVVVTAGEDTTGVTVTIDQSGTYIPEGKTLVHYQRNADDYDTYTLWLWGDGVENTTDWPHGLQKSGVDDFGAYYYVPLTGEGSNLGLVPVDEEVGDSSKDGGDHLFEFLGDYNELWIFEGDDTVYISSDKEVPEGLISAEVVSPTELEVVFTDTMGIAQSEIAVVDKDGNEVTIDSLDVVDGTTLVLTGSLDVDNQKPYEITYDGKTVVADTGARYEDSLTAYDGDDLGATYNSDGTVQLNLWSPKATEVEAVIYDKADQNTEVTRVTMEKDPRSVWRVTLNSDNTGISDLRGYFYQYSVTINGETRLALDPYAKSMAEFTVDTNGNGDDTVGKAAIVDPSLVGPTLDFANVDGFEKREDAIIWEIHVRDFTSQEGLSLTNQFGTYAAFTEKLNYLKDLGVTHIQLLPVMSYYFGDESQSGTRETEYDSSGNNYNWGYDPHSYFAPEGMYSEDSTDPELRIKELKDLVQAIHDAGMAVTLDVVYNHMAATDIMDRINPGYYFREGANGSGCGNDTASTHAMMRKLIVDSLVYWTEEYKVDGFRFDLMGLIDSETIQSAYDAVAKVNPDTLFIGEGWRMYTGPEGTEGADQDFVSSTDDVAVFSDEIRNNLKSGYGSEGQPMFITGGDRPIETIFNNIKAQPGNFTADDPGDVVQYIAAHDNLTLHDVIAQSIEKSPADSEEEIQKRIRLGNAIILTSQGISFLHGGQEYGRTKEWKGTGSPEGDDTEVEATGDVFIHNSYDSSDVINAFDWNAATGDTVQNETMEYTKGLIKLRRSTDAFRLGDKSLVDSNVKLIYPAEDAEDKIIAYKSTATDLSEYYVFINGDTIERDFAVKEDLTSATVLVDNDESGATAVSTVSGVTVTADTVTVDPLSVAVIKVEPASDSIVVDGNKDVAWDDTSIADKYTDATADAWVTDTGDNIADPAGMDVQNIYVANDTDNLYMLVELADGSWGTDAMFLIDNTTDSTGISDLGANTSWTWGDKNIVYSDDTSFEGILYTYLDGDGNPGYGAFTWLGTEVQDDTVAEYNRSADGSIIEVSYSLSALGLQAGDDIRILPVMMNGYWEVTNIIDAPFDDKLVDPTVDQELTYQTYTIK</sequence>
<reference evidence="12 13" key="1">
    <citation type="submission" date="2019-03" db="EMBL/GenBank/DDBJ databases">
        <title>Subsurface microbial communities from deep shales in Ohio and West Virginia, USA.</title>
        <authorList>
            <person name="Wrighton K."/>
        </authorList>
    </citation>
    <scope>NUCLEOTIDE SEQUENCE [LARGE SCALE GENOMIC DNA]</scope>
    <source>
        <strain evidence="12 13">MSL 6dP</strain>
    </source>
</reference>
<comment type="catalytic activity">
    <reaction evidence="6">
        <text>Hydrolysis of (1-&gt;6)-alpha-D-glucosidic linkages in pullulan, amylopectin and glycogen, and in the alpha- and beta-limit dextrins of amylopectin and glycogen.</text>
        <dbReference type="EC" id="3.2.1.41"/>
    </reaction>
</comment>
<proteinExistence type="inferred from homology"/>
<evidence type="ECO:0000256" key="9">
    <source>
        <dbReference type="ARBA" id="ARBA00031076"/>
    </source>
</evidence>
<dbReference type="InterPro" id="IPR014756">
    <property type="entry name" value="Ig_E-set"/>
</dbReference>
<dbReference type="CDD" id="cd02860">
    <property type="entry name" value="E_set_Pullulanase"/>
    <property type="match status" value="1"/>
</dbReference>
<name>A0A4R8H0B9_9FIRM</name>
<evidence type="ECO:0000259" key="11">
    <source>
        <dbReference type="SMART" id="SM00642"/>
    </source>
</evidence>
<dbReference type="EC" id="3.2.1.41" evidence="7"/>
<dbReference type="PROSITE" id="PS51257">
    <property type="entry name" value="PROKAR_LIPOPROTEIN"/>
    <property type="match status" value="1"/>
</dbReference>
<dbReference type="STRING" id="926561.GCA_000379025_00729"/>
<dbReference type="InterPro" id="IPR013780">
    <property type="entry name" value="Glyco_hydro_b"/>
</dbReference>
<dbReference type="Gene3D" id="2.60.40.10">
    <property type="entry name" value="Immunoglobulins"/>
    <property type="match status" value="1"/>
</dbReference>
<keyword evidence="13" id="KW-1185">Reference proteome</keyword>
<dbReference type="Gene3D" id="2.60.40.1180">
    <property type="entry name" value="Golgi alpha-mannosidase II"/>
    <property type="match status" value="1"/>
</dbReference>
<keyword evidence="3" id="KW-0378">Hydrolase</keyword>
<dbReference type="Pfam" id="PF02922">
    <property type="entry name" value="CBM_48"/>
    <property type="match status" value="1"/>
</dbReference>
<comment type="caution">
    <text evidence="12">The sequence shown here is derived from an EMBL/GenBank/DDBJ whole genome shotgun (WGS) entry which is preliminary data.</text>
</comment>
<dbReference type="Pfam" id="PF18033">
    <property type="entry name" value="SpuA_C"/>
    <property type="match status" value="1"/>
</dbReference>
<dbReference type="Pfam" id="PF00128">
    <property type="entry name" value="Alpha-amylase"/>
    <property type="match status" value="1"/>
</dbReference>
<organism evidence="12 13">
    <name type="scientific">Orenia marismortui</name>
    <dbReference type="NCBI Taxonomy" id="46469"/>
    <lineage>
        <taxon>Bacteria</taxon>
        <taxon>Bacillati</taxon>
        <taxon>Bacillota</taxon>
        <taxon>Clostridia</taxon>
        <taxon>Halanaerobiales</taxon>
        <taxon>Halobacteroidaceae</taxon>
        <taxon>Orenia</taxon>
    </lineage>
</organism>
<dbReference type="SUPFAM" id="SSF49452">
    <property type="entry name" value="Starch-binding domain-like"/>
    <property type="match status" value="1"/>
</dbReference>
<comment type="similarity">
    <text evidence="1">Belongs to the glycosyl hydrolase 13 family.</text>
</comment>
<accession>A0A4R8H0B9</accession>
<dbReference type="GO" id="GO:0051060">
    <property type="term" value="F:pullulanase activity"/>
    <property type="evidence" value="ECO:0007669"/>
    <property type="project" value="UniProtKB-EC"/>
</dbReference>
<dbReference type="Pfam" id="PF03714">
    <property type="entry name" value="PUD"/>
    <property type="match status" value="1"/>
</dbReference>
<dbReference type="Proteomes" id="UP000295832">
    <property type="component" value="Unassembled WGS sequence"/>
</dbReference>
<dbReference type="InterPro" id="IPR013783">
    <property type="entry name" value="Ig-like_fold"/>
</dbReference>
<evidence type="ECO:0000256" key="2">
    <source>
        <dbReference type="ARBA" id="ARBA00022729"/>
    </source>
</evidence>
<dbReference type="RefSeq" id="WP_134115704.1">
    <property type="nucleotide sequence ID" value="NZ_SOEG01000006.1"/>
</dbReference>
<evidence type="ECO:0000256" key="5">
    <source>
        <dbReference type="ARBA" id="ARBA00023295"/>
    </source>
</evidence>
<dbReference type="InterPro" id="IPR014755">
    <property type="entry name" value="Cu-Rt/internalin_Ig-like"/>
</dbReference>
<evidence type="ECO:0000256" key="3">
    <source>
        <dbReference type="ARBA" id="ARBA00022801"/>
    </source>
</evidence>
<dbReference type="Gene3D" id="3.20.20.80">
    <property type="entry name" value="Glycosidases"/>
    <property type="match status" value="1"/>
</dbReference>
<evidence type="ECO:0000256" key="10">
    <source>
        <dbReference type="SAM" id="SignalP"/>
    </source>
</evidence>
<gene>
    <name evidence="12" type="ORF">C7959_10680</name>
</gene>
<dbReference type="InterPro" id="IPR006047">
    <property type="entry name" value="GH13_cat_dom"/>
</dbReference>
<keyword evidence="2 10" id="KW-0732">Signal</keyword>
<keyword evidence="5" id="KW-0326">Glycosidase</keyword>
<evidence type="ECO:0000256" key="4">
    <source>
        <dbReference type="ARBA" id="ARBA00022837"/>
    </source>
</evidence>
<dbReference type="SMART" id="SM00642">
    <property type="entry name" value="Aamy"/>
    <property type="match status" value="1"/>
</dbReference>
<dbReference type="SUPFAM" id="SSF81296">
    <property type="entry name" value="E set domains"/>
    <property type="match status" value="1"/>
</dbReference>
<evidence type="ECO:0000256" key="7">
    <source>
        <dbReference type="ARBA" id="ARBA00024062"/>
    </source>
</evidence>
<protein>
    <recommendedName>
        <fullName evidence="7">pullulanase</fullName>
        <ecNumber evidence="7">3.2.1.41</ecNumber>
    </recommendedName>
    <alternativeName>
        <fullName evidence="8">Alpha-dextrin endo-1,6-alpha-glucosidase</fullName>
    </alternativeName>
    <alternativeName>
        <fullName evidence="9">Pullulan 6-glucanohydrolase</fullName>
    </alternativeName>
</protein>